<dbReference type="PANTHER" id="PTHR33747:SF1">
    <property type="entry name" value="ADENYLATE CYCLASE-ASSOCIATED CAP C-TERMINAL DOMAIN-CONTAINING PROTEIN"/>
    <property type="match status" value="1"/>
</dbReference>
<evidence type="ECO:0000313" key="3">
    <source>
        <dbReference type="Proteomes" id="UP000093352"/>
    </source>
</evidence>
<keyword evidence="3" id="KW-1185">Reference proteome</keyword>
<dbReference type="RefSeq" id="WP_068913125.1">
    <property type="nucleotide sequence ID" value="NZ_MBEW02000016.1"/>
</dbReference>
<accession>A0A371IKD3</accession>
<dbReference type="NCBIfam" id="NF004088">
    <property type="entry name" value="PRK05590.1"/>
    <property type="match status" value="1"/>
</dbReference>
<dbReference type="STRING" id="1871336.BBG48_09575"/>
<dbReference type="Proteomes" id="UP000319424">
    <property type="component" value="Unassembled WGS sequence"/>
</dbReference>
<reference evidence="2 4" key="3">
    <citation type="submission" date="2019-07" db="EMBL/GenBank/DDBJ databases">
        <title>Criibacterium bergeronii gen. nov., sp. nov. isolated from human clinical samples.</title>
        <authorList>
            <person name="Maheux A.F."/>
            <person name="Boudreau D.K."/>
            <person name="Berube E."/>
            <person name="Brodeur S."/>
            <person name="Bernard K.A."/>
            <person name="Abed J.Y."/>
            <person name="Ducrey E."/>
            <person name="Guay E.F."/>
            <person name="Raymond F."/>
            <person name="Corbeil J."/>
            <person name="Domingo M.-C."/>
            <person name="Roy P.H."/>
            <person name="Boissinot M."/>
            <person name="Tocheva E.I."/>
            <person name="Omar R.F."/>
        </authorList>
    </citation>
    <scope>NUCLEOTIDE SEQUENCE [LARGE SCALE GENOMIC DNA]</scope>
    <source>
        <strain evidence="2 4">CCRI-24246</strain>
    </source>
</reference>
<comment type="caution">
    <text evidence="1">The sequence shown here is derived from an EMBL/GenBank/DDBJ whole genome shotgun (WGS) entry which is preliminary data.</text>
</comment>
<protein>
    <submittedName>
        <fullName evidence="1">SEC-C domain-containing protein</fullName>
    </submittedName>
</protein>
<evidence type="ECO:0000313" key="2">
    <source>
        <dbReference type="EMBL" id="TRW27031.1"/>
    </source>
</evidence>
<dbReference type="EMBL" id="MBEW02000016">
    <property type="protein sequence ID" value="RDY20939.1"/>
    <property type="molecule type" value="Genomic_DNA"/>
</dbReference>
<evidence type="ECO:0000313" key="4">
    <source>
        <dbReference type="Proteomes" id="UP000319424"/>
    </source>
</evidence>
<dbReference type="EMBL" id="VJXW01000005">
    <property type="protein sequence ID" value="TRW27031.1"/>
    <property type="molecule type" value="Genomic_DNA"/>
</dbReference>
<dbReference type="InterPro" id="IPR004027">
    <property type="entry name" value="SEC_C_motif"/>
</dbReference>
<gene>
    <name evidence="1" type="ORF">BBG48_007350</name>
    <name evidence="2" type="ORF">FL857_04805</name>
</gene>
<reference evidence="1 3" key="1">
    <citation type="journal article" date="2016" name="Genome Announc.">
        <title>Draft Genome Sequence of Criibacterium bergeronii gen. nov., sp. nov., Strain CCRI-22567T, Isolated from a Vaginal Sample from a Woman with Bacterial Vaginosis.</title>
        <authorList>
            <person name="Maheux A.F."/>
            <person name="Berube E."/>
            <person name="Boudreau D.K."/>
            <person name="Raymond F."/>
            <person name="Corbeil J."/>
            <person name="Roy P.H."/>
            <person name="Boissinot M."/>
            <person name="Omar R.F."/>
        </authorList>
    </citation>
    <scope>NUCLEOTIDE SEQUENCE [LARGE SCALE GENOMIC DNA]</scope>
    <source>
        <strain evidence="1 3">CCRI-22567</strain>
    </source>
</reference>
<dbReference type="Pfam" id="PF02810">
    <property type="entry name" value="SEC-C"/>
    <property type="match status" value="1"/>
</dbReference>
<dbReference type="Gene3D" id="3.10.450.50">
    <property type="match status" value="1"/>
</dbReference>
<proteinExistence type="predicted"/>
<organism evidence="1 3">
    <name type="scientific">Criibacterium bergeronii</name>
    <dbReference type="NCBI Taxonomy" id="1871336"/>
    <lineage>
        <taxon>Bacteria</taxon>
        <taxon>Bacillati</taxon>
        <taxon>Bacillota</taxon>
        <taxon>Clostridia</taxon>
        <taxon>Peptostreptococcales</taxon>
        <taxon>Filifactoraceae</taxon>
        <taxon>Criibacterium</taxon>
    </lineage>
</organism>
<dbReference type="OrthoDB" id="5872at2"/>
<dbReference type="PANTHER" id="PTHR33747">
    <property type="entry name" value="UPF0225 PROTEIN SCO1677"/>
    <property type="match status" value="1"/>
</dbReference>
<evidence type="ECO:0000313" key="1">
    <source>
        <dbReference type="EMBL" id="RDY20939.1"/>
    </source>
</evidence>
<dbReference type="Proteomes" id="UP000093352">
    <property type="component" value="Unassembled WGS sequence"/>
</dbReference>
<reference evidence="1" key="2">
    <citation type="submission" date="2018-07" db="EMBL/GenBank/DDBJ databases">
        <authorList>
            <person name="Quirk P.G."/>
            <person name="Krulwich T.A."/>
        </authorList>
    </citation>
    <scope>NUCLEOTIDE SEQUENCE</scope>
    <source>
        <strain evidence="1">CCRI-22567</strain>
    </source>
</reference>
<dbReference type="SUPFAM" id="SSF103642">
    <property type="entry name" value="Sec-C motif"/>
    <property type="match status" value="1"/>
</dbReference>
<dbReference type="AlphaFoldDB" id="A0A371IKD3"/>
<name>A0A371IKD3_9FIRM</name>
<sequence>MASMYKQWSKKAYEITTQQEYDTFWNWYLPIEKDIYEKILKNKDKVFEGTLKSLAEEFKVEPLTMIGFIDGINSSLKEKYDMESLDEDTQIKFDIDFEKLYYNMQEATAEWLYTLPEWEDILTQEKRDEITKEYKKSKIVVHKEPKIGRNDPCPCGSGLKYKKCHGKDAL</sequence>